<feature type="region of interest" description="Disordered" evidence="1">
    <location>
        <begin position="1"/>
        <end position="30"/>
    </location>
</feature>
<accession>A0A9D4GUL8</accession>
<keyword evidence="3" id="KW-1185">Reference proteome</keyword>
<dbReference type="EMBL" id="JAIWYP010000005">
    <property type="protein sequence ID" value="KAH3823996.1"/>
    <property type="molecule type" value="Genomic_DNA"/>
</dbReference>
<gene>
    <name evidence="2" type="ORF">DPMN_125824</name>
</gene>
<protein>
    <submittedName>
        <fullName evidence="2">Uncharacterized protein</fullName>
    </submittedName>
</protein>
<dbReference type="Proteomes" id="UP000828390">
    <property type="component" value="Unassembled WGS sequence"/>
</dbReference>
<evidence type="ECO:0000256" key="1">
    <source>
        <dbReference type="SAM" id="MobiDB-lite"/>
    </source>
</evidence>
<evidence type="ECO:0000313" key="2">
    <source>
        <dbReference type="EMBL" id="KAH3823996.1"/>
    </source>
</evidence>
<reference evidence="2" key="1">
    <citation type="journal article" date="2019" name="bioRxiv">
        <title>The Genome of the Zebra Mussel, Dreissena polymorpha: A Resource for Invasive Species Research.</title>
        <authorList>
            <person name="McCartney M.A."/>
            <person name="Auch B."/>
            <person name="Kono T."/>
            <person name="Mallez S."/>
            <person name="Zhang Y."/>
            <person name="Obille A."/>
            <person name="Becker A."/>
            <person name="Abrahante J.E."/>
            <person name="Garbe J."/>
            <person name="Badalamenti J.P."/>
            <person name="Herman A."/>
            <person name="Mangelson H."/>
            <person name="Liachko I."/>
            <person name="Sullivan S."/>
            <person name="Sone E.D."/>
            <person name="Koren S."/>
            <person name="Silverstein K.A.T."/>
            <person name="Beckman K.B."/>
            <person name="Gohl D.M."/>
        </authorList>
    </citation>
    <scope>NUCLEOTIDE SEQUENCE</scope>
    <source>
        <strain evidence="2">Duluth1</strain>
        <tissue evidence="2">Whole animal</tissue>
    </source>
</reference>
<dbReference type="AlphaFoldDB" id="A0A9D4GUL8"/>
<comment type="caution">
    <text evidence="2">The sequence shown here is derived from an EMBL/GenBank/DDBJ whole genome shotgun (WGS) entry which is preliminary data.</text>
</comment>
<proteinExistence type="predicted"/>
<reference evidence="2" key="2">
    <citation type="submission" date="2020-11" db="EMBL/GenBank/DDBJ databases">
        <authorList>
            <person name="McCartney M.A."/>
            <person name="Auch B."/>
            <person name="Kono T."/>
            <person name="Mallez S."/>
            <person name="Becker A."/>
            <person name="Gohl D.M."/>
            <person name="Silverstein K.A.T."/>
            <person name="Koren S."/>
            <person name="Bechman K.B."/>
            <person name="Herman A."/>
            <person name="Abrahante J.E."/>
            <person name="Garbe J."/>
        </authorList>
    </citation>
    <scope>NUCLEOTIDE SEQUENCE</scope>
    <source>
        <strain evidence="2">Duluth1</strain>
        <tissue evidence="2">Whole animal</tissue>
    </source>
</reference>
<organism evidence="2 3">
    <name type="scientific">Dreissena polymorpha</name>
    <name type="common">Zebra mussel</name>
    <name type="synonym">Mytilus polymorpha</name>
    <dbReference type="NCBI Taxonomy" id="45954"/>
    <lineage>
        <taxon>Eukaryota</taxon>
        <taxon>Metazoa</taxon>
        <taxon>Spiralia</taxon>
        <taxon>Lophotrochozoa</taxon>
        <taxon>Mollusca</taxon>
        <taxon>Bivalvia</taxon>
        <taxon>Autobranchia</taxon>
        <taxon>Heteroconchia</taxon>
        <taxon>Euheterodonta</taxon>
        <taxon>Imparidentia</taxon>
        <taxon>Neoheterodontei</taxon>
        <taxon>Myida</taxon>
        <taxon>Dreissenoidea</taxon>
        <taxon>Dreissenidae</taxon>
        <taxon>Dreissena</taxon>
    </lineage>
</organism>
<evidence type="ECO:0000313" key="3">
    <source>
        <dbReference type="Proteomes" id="UP000828390"/>
    </source>
</evidence>
<sequence length="85" mass="9083">MQSLTTLTAHISSPTTLSPHIPSPTNLSPHIPSPTTLSSHIHCRLRAFLAASFWVMNEATNIASTTLAISQCSKSSFSTSNIFEG</sequence>
<name>A0A9D4GUL8_DREPO</name>